<evidence type="ECO:0000313" key="8">
    <source>
        <dbReference type="EMBL" id="KAK8092857.1"/>
    </source>
</evidence>
<evidence type="ECO:0000256" key="6">
    <source>
        <dbReference type="SAM" id="Phobius"/>
    </source>
</evidence>
<evidence type="ECO:0000256" key="3">
    <source>
        <dbReference type="ARBA" id="ARBA00022989"/>
    </source>
</evidence>
<dbReference type="GO" id="GO:0016020">
    <property type="term" value="C:membrane"/>
    <property type="evidence" value="ECO:0007669"/>
    <property type="project" value="UniProtKB-SubCell"/>
</dbReference>
<evidence type="ECO:0000259" key="7">
    <source>
        <dbReference type="Pfam" id="PF20684"/>
    </source>
</evidence>
<keyword evidence="4 6" id="KW-0472">Membrane</keyword>
<sequence>MSLSPLKSTSAFIDPLNEPIPARAALLVAPLTVFFILDIICICLRIWARQIKKASLRLNDYAILVAIVFAAGYITICWIATDRSGLGFPIIQVPPPQRVMTQKLFVSAWLIQCWANTFVRLSILDFIAHVFFVKTFRRIVYFFEACTVAYLIACTITWFAICRPMKYNWELGPVALQHCGNLNLKFLLSAIFNLILDVCILALPMPMLWSLHLSSHKKASLIFVFSLGIFVCFATAWRTYHVIKFSSPESKMNFTITIVEDALWSGLEITLGIINACLPILPPALQRLSNSPYSGLSLSQHREQRRIL</sequence>
<feature type="transmembrane region" description="Helical" evidence="6">
    <location>
        <begin position="139"/>
        <end position="161"/>
    </location>
</feature>
<comment type="similarity">
    <text evidence="5">Belongs to the SAT4 family.</text>
</comment>
<evidence type="ECO:0000256" key="5">
    <source>
        <dbReference type="ARBA" id="ARBA00038359"/>
    </source>
</evidence>
<feature type="transmembrane region" description="Helical" evidence="6">
    <location>
        <begin position="221"/>
        <end position="243"/>
    </location>
</feature>
<comment type="subcellular location">
    <subcellularLocation>
        <location evidence="1">Membrane</location>
        <topology evidence="1">Multi-pass membrane protein</topology>
    </subcellularLocation>
</comment>
<feature type="non-terminal residue" evidence="8">
    <location>
        <position position="308"/>
    </location>
</feature>
<evidence type="ECO:0000256" key="4">
    <source>
        <dbReference type="ARBA" id="ARBA00023136"/>
    </source>
</evidence>
<feature type="domain" description="Rhodopsin" evidence="7">
    <location>
        <begin position="44"/>
        <end position="287"/>
    </location>
</feature>
<evidence type="ECO:0000256" key="2">
    <source>
        <dbReference type="ARBA" id="ARBA00022692"/>
    </source>
</evidence>
<protein>
    <recommendedName>
        <fullName evidence="7">Rhodopsin domain-containing protein</fullName>
    </recommendedName>
</protein>
<dbReference type="Pfam" id="PF20684">
    <property type="entry name" value="Fung_rhodopsin"/>
    <property type="match status" value="1"/>
</dbReference>
<organism evidence="8 9">
    <name type="scientific">Apiospora kogelbergensis</name>
    <dbReference type="NCBI Taxonomy" id="1337665"/>
    <lineage>
        <taxon>Eukaryota</taxon>
        <taxon>Fungi</taxon>
        <taxon>Dikarya</taxon>
        <taxon>Ascomycota</taxon>
        <taxon>Pezizomycotina</taxon>
        <taxon>Sordariomycetes</taxon>
        <taxon>Xylariomycetidae</taxon>
        <taxon>Amphisphaeriales</taxon>
        <taxon>Apiosporaceae</taxon>
        <taxon>Apiospora</taxon>
    </lineage>
</organism>
<dbReference type="AlphaFoldDB" id="A0AAW0Q3C1"/>
<keyword evidence="9" id="KW-1185">Reference proteome</keyword>
<dbReference type="Proteomes" id="UP001392437">
    <property type="component" value="Unassembled WGS sequence"/>
</dbReference>
<feature type="transmembrane region" description="Helical" evidence="6">
    <location>
        <begin position="20"/>
        <end position="48"/>
    </location>
</feature>
<dbReference type="InterPro" id="IPR049326">
    <property type="entry name" value="Rhodopsin_dom_fungi"/>
</dbReference>
<name>A0AAW0Q3C1_9PEZI</name>
<comment type="caution">
    <text evidence="8">The sequence shown here is derived from an EMBL/GenBank/DDBJ whole genome shotgun (WGS) entry which is preliminary data.</text>
</comment>
<reference evidence="8 9" key="1">
    <citation type="submission" date="2023-01" db="EMBL/GenBank/DDBJ databases">
        <title>Analysis of 21 Apiospora genomes using comparative genomics revels a genus with tremendous synthesis potential of carbohydrate active enzymes and secondary metabolites.</title>
        <authorList>
            <person name="Sorensen T."/>
        </authorList>
    </citation>
    <scope>NUCLEOTIDE SEQUENCE [LARGE SCALE GENOMIC DNA]</scope>
    <source>
        <strain evidence="8 9">CBS 117206</strain>
    </source>
</reference>
<keyword evidence="2 6" id="KW-0812">Transmembrane</keyword>
<feature type="transmembrane region" description="Helical" evidence="6">
    <location>
        <begin position="186"/>
        <end position="209"/>
    </location>
</feature>
<evidence type="ECO:0000256" key="1">
    <source>
        <dbReference type="ARBA" id="ARBA00004141"/>
    </source>
</evidence>
<dbReference type="PANTHER" id="PTHR33048">
    <property type="entry name" value="PTH11-LIKE INTEGRAL MEMBRANE PROTEIN (AFU_ORTHOLOGUE AFUA_5G11245)"/>
    <property type="match status" value="1"/>
</dbReference>
<gene>
    <name evidence="8" type="ORF">PG999_014444</name>
</gene>
<keyword evidence="3 6" id="KW-1133">Transmembrane helix</keyword>
<feature type="transmembrane region" description="Helical" evidence="6">
    <location>
        <begin position="60"/>
        <end position="81"/>
    </location>
</feature>
<accession>A0AAW0Q3C1</accession>
<dbReference type="PANTHER" id="PTHR33048:SF57">
    <property type="entry name" value="INTEGRAL MEMBRANE PROTEIN-RELATED"/>
    <property type="match status" value="1"/>
</dbReference>
<feature type="transmembrane region" description="Helical" evidence="6">
    <location>
        <begin position="109"/>
        <end position="132"/>
    </location>
</feature>
<dbReference type="InterPro" id="IPR052337">
    <property type="entry name" value="SAT4-like"/>
</dbReference>
<dbReference type="EMBL" id="JAQQWP010000012">
    <property type="protein sequence ID" value="KAK8092857.1"/>
    <property type="molecule type" value="Genomic_DNA"/>
</dbReference>
<proteinExistence type="inferred from homology"/>
<evidence type="ECO:0000313" key="9">
    <source>
        <dbReference type="Proteomes" id="UP001392437"/>
    </source>
</evidence>